<keyword evidence="3" id="KW-1185">Reference proteome</keyword>
<gene>
    <name evidence="2" type="ORF">MERR_LOCUS46813</name>
</gene>
<reference evidence="2" key="1">
    <citation type="submission" date="2020-01" db="EMBL/GenBank/DDBJ databases">
        <authorList>
            <person name="Mishra B."/>
        </authorList>
    </citation>
    <scope>NUCLEOTIDE SEQUENCE [LARGE SCALE GENOMIC DNA]</scope>
</reference>
<dbReference type="OrthoDB" id="1692315at2759"/>
<dbReference type="PANTHER" id="PTHR11439:SF467">
    <property type="entry name" value="INTEGRASE CATALYTIC DOMAIN-CONTAINING PROTEIN"/>
    <property type="match status" value="1"/>
</dbReference>
<evidence type="ECO:0000313" key="2">
    <source>
        <dbReference type="EMBL" id="CAA7059577.1"/>
    </source>
</evidence>
<evidence type="ECO:0000313" key="3">
    <source>
        <dbReference type="Proteomes" id="UP000467841"/>
    </source>
</evidence>
<dbReference type="Proteomes" id="UP000467841">
    <property type="component" value="Unassembled WGS sequence"/>
</dbReference>
<organism evidence="2 3">
    <name type="scientific">Microthlaspi erraticum</name>
    <dbReference type="NCBI Taxonomy" id="1685480"/>
    <lineage>
        <taxon>Eukaryota</taxon>
        <taxon>Viridiplantae</taxon>
        <taxon>Streptophyta</taxon>
        <taxon>Embryophyta</taxon>
        <taxon>Tracheophyta</taxon>
        <taxon>Spermatophyta</taxon>
        <taxon>Magnoliopsida</taxon>
        <taxon>eudicotyledons</taxon>
        <taxon>Gunneridae</taxon>
        <taxon>Pentapetalae</taxon>
        <taxon>rosids</taxon>
        <taxon>malvids</taxon>
        <taxon>Brassicales</taxon>
        <taxon>Brassicaceae</taxon>
        <taxon>Coluteocarpeae</taxon>
        <taxon>Microthlaspi</taxon>
    </lineage>
</organism>
<dbReference type="InterPro" id="IPR013103">
    <property type="entry name" value="RVT_2"/>
</dbReference>
<name>A0A6D2LEF3_9BRAS</name>
<accession>A0A6D2LEF3</accession>
<feature type="domain" description="Reverse transcriptase Ty1/copia-type" evidence="1">
    <location>
        <begin position="55"/>
        <end position="94"/>
    </location>
</feature>
<dbReference type="InterPro" id="IPR043502">
    <property type="entry name" value="DNA/RNA_pol_sf"/>
</dbReference>
<dbReference type="SUPFAM" id="SSF56672">
    <property type="entry name" value="DNA/RNA polymerases"/>
    <property type="match status" value="1"/>
</dbReference>
<dbReference type="PANTHER" id="PTHR11439">
    <property type="entry name" value="GAG-POL-RELATED RETROTRANSPOSON"/>
    <property type="match status" value="1"/>
</dbReference>
<protein>
    <recommendedName>
        <fullName evidence="1">Reverse transcriptase Ty1/copia-type domain-containing protein</fullName>
    </recommendedName>
</protein>
<comment type="caution">
    <text evidence="2">The sequence shown here is derived from an EMBL/GenBank/DDBJ whole genome shotgun (WGS) entry which is preliminary data.</text>
</comment>
<sequence>MTSLIKNHTWDLIEKPEDARVVGSKWIFTVKSGIPGVEAKTQGKVGGSGVFSDRGDYELEQMDVKTAFLHGDLEERILMKQPEGFIKKGDENKSEYDQCVYMRNIQNENAVYLLLYVDDMLIASGSLSEIRLVKDSLSSKFEMKDMDATTTTTPLATHFKLKSLTKAEKLEEAVHMENTPYASAVGSLMYAMIGSRPDLAYAVGVISRFMSNPGRGHWTAVKWVLRYLRELPVKREGAEGFFSSRWSICEEKIRGKSVLVHQSGFSGFSSDQRKVFARKGFWVSSCGYLGFLSRGGLDPSCSSGSAKKVKKSEKDV</sequence>
<dbReference type="Pfam" id="PF07727">
    <property type="entry name" value="RVT_2"/>
    <property type="match status" value="1"/>
</dbReference>
<dbReference type="EMBL" id="CACVBM020001784">
    <property type="protein sequence ID" value="CAA7059577.1"/>
    <property type="molecule type" value="Genomic_DNA"/>
</dbReference>
<proteinExistence type="predicted"/>
<evidence type="ECO:0000259" key="1">
    <source>
        <dbReference type="Pfam" id="PF07727"/>
    </source>
</evidence>
<dbReference type="AlphaFoldDB" id="A0A6D2LEF3"/>